<gene>
    <name evidence="2" type="ordered locus">MCP_1872</name>
</gene>
<proteinExistence type="predicted"/>
<dbReference type="SUPFAM" id="SSF46785">
    <property type="entry name" value="Winged helix' DNA-binding domain"/>
    <property type="match status" value="1"/>
</dbReference>
<reference evidence="2 3" key="1">
    <citation type="journal article" date="2007" name="Appl. Environ. Microbiol.">
        <title>Isolation of key methanogens for global methane emission from rice paddy fields: a novel isolate affiliated with the clone cluster rice cluster I.</title>
        <authorList>
            <person name="Sakai S."/>
            <person name="Imachi H."/>
            <person name="Sekiguchi Y."/>
            <person name="Ohashi A."/>
            <person name="Harada H."/>
            <person name="Kamagata Y."/>
        </authorList>
    </citation>
    <scope>NUCLEOTIDE SEQUENCE [LARGE SCALE GENOMIC DNA]</scope>
    <source>
        <strain evidence="3">DSM 17711 / JCM 13418 / NBRC 101707 / SANAE</strain>
    </source>
</reference>
<reference evidence="2 3" key="2">
    <citation type="journal article" date="2008" name="Int. J. Syst. Evol. Microbiol.">
        <title>Methanocella paludicola gen. nov., sp. nov., a methane-producing archaeon, the first isolate of the lineage 'Rice Cluster I', and proposal of the new archaeal order Methanocellales ord. nov.</title>
        <authorList>
            <person name="Sakai S."/>
            <person name="Imachi H."/>
            <person name="Hanada S."/>
            <person name="Ohashi A."/>
            <person name="Harada H."/>
            <person name="Kamagata Y."/>
        </authorList>
    </citation>
    <scope>NUCLEOTIDE SEQUENCE [LARGE SCALE GENOMIC DNA]</scope>
    <source>
        <strain evidence="3">DSM 17711 / JCM 13418 / NBRC 101707 / SANAE</strain>
    </source>
</reference>
<dbReference type="InParanoid" id="D1YZS2"/>
<dbReference type="AlphaFoldDB" id="D1YZS2"/>
<dbReference type="PANTHER" id="PTHR33169:SF14">
    <property type="entry name" value="TRANSCRIPTIONAL REGULATOR RV3488"/>
    <property type="match status" value="1"/>
</dbReference>
<organism evidence="2 3">
    <name type="scientific">Methanocella paludicola (strain DSM 17711 / JCM 13418 / NBRC 101707 / SANAE)</name>
    <dbReference type="NCBI Taxonomy" id="304371"/>
    <lineage>
        <taxon>Archaea</taxon>
        <taxon>Methanobacteriati</taxon>
        <taxon>Methanobacteriota</taxon>
        <taxon>Stenosarchaea group</taxon>
        <taxon>Methanomicrobia</taxon>
        <taxon>Methanocellales</taxon>
        <taxon>Methanocellaceae</taxon>
        <taxon>Methanocella</taxon>
    </lineage>
</organism>
<name>D1YZS2_METPS</name>
<evidence type="ECO:0000313" key="2">
    <source>
        <dbReference type="EMBL" id="BAI61944.1"/>
    </source>
</evidence>
<feature type="domain" description="Transcription regulator PadR N-terminal" evidence="1">
    <location>
        <begin position="22"/>
        <end position="89"/>
    </location>
</feature>
<reference evidence="3" key="3">
    <citation type="journal article" date="2011" name="PLoS ONE">
        <title>Genome sequence of a mesophilic hydrogenotrophic methanogen Methanocella paludicola, the first cultivated representative of the order Methanocellales.</title>
        <authorList>
            <person name="Sakai S."/>
            <person name="Takaki Y."/>
            <person name="Shimamura S."/>
            <person name="Sekine M."/>
            <person name="Tajima T."/>
            <person name="Kosugi H."/>
            <person name="Ichikawa N."/>
            <person name="Tasumi E."/>
            <person name="Hiraki A.T."/>
            <person name="Shimizu A."/>
            <person name="Kato Y."/>
            <person name="Nishiko R."/>
            <person name="Mori K."/>
            <person name="Fujita N."/>
            <person name="Imachi H."/>
            <person name="Takai K."/>
        </authorList>
    </citation>
    <scope>NUCLEOTIDE SEQUENCE [LARGE SCALE GENOMIC DNA]</scope>
    <source>
        <strain evidence="3">DSM 17711 / JCM 13418 / NBRC 101707 / SANAE</strain>
    </source>
</reference>
<dbReference type="STRING" id="304371.MCP_1872"/>
<dbReference type="Gene3D" id="1.10.10.10">
    <property type="entry name" value="Winged helix-like DNA-binding domain superfamily/Winged helix DNA-binding domain"/>
    <property type="match status" value="1"/>
</dbReference>
<evidence type="ECO:0000259" key="1">
    <source>
        <dbReference type="Pfam" id="PF03551"/>
    </source>
</evidence>
<dbReference type="eggNOG" id="arCOG00001">
    <property type="taxonomic scope" value="Archaea"/>
</dbReference>
<dbReference type="OrthoDB" id="56053at2157"/>
<evidence type="ECO:0000313" key="3">
    <source>
        <dbReference type="Proteomes" id="UP000001882"/>
    </source>
</evidence>
<dbReference type="KEGG" id="mpd:MCP_1872"/>
<dbReference type="Pfam" id="PF03551">
    <property type="entry name" value="PadR"/>
    <property type="match status" value="1"/>
</dbReference>
<dbReference type="InterPro" id="IPR052509">
    <property type="entry name" value="Metal_resp_DNA-bind_regulator"/>
</dbReference>
<dbReference type="Proteomes" id="UP000001882">
    <property type="component" value="Chromosome"/>
</dbReference>
<accession>D1YZS2</accession>
<dbReference type="InterPro" id="IPR036390">
    <property type="entry name" value="WH_DNA-bd_sf"/>
</dbReference>
<dbReference type="InterPro" id="IPR036388">
    <property type="entry name" value="WH-like_DNA-bd_sf"/>
</dbReference>
<dbReference type="InterPro" id="IPR005149">
    <property type="entry name" value="Tscrpt_reg_PadR_N"/>
</dbReference>
<protein>
    <submittedName>
        <fullName evidence="2">PadR-like family transcriptional regulator</fullName>
    </submittedName>
</protein>
<dbReference type="EMBL" id="AP011532">
    <property type="protein sequence ID" value="BAI61944.1"/>
    <property type="molecule type" value="Genomic_DNA"/>
</dbReference>
<sequence length="113" mass="13423">MDAILERFETEVRRGVMQVTIMCLLDQESYGYDIIRNLKEVGIEVDDGTLYPILRRLEDDQLLVSRWEMKGPRPRKYYVITEYGRDVREKMLTSLASMNTALETMKSRIRRKD</sequence>
<keyword evidence="3" id="KW-1185">Reference proteome</keyword>
<dbReference type="PANTHER" id="PTHR33169">
    <property type="entry name" value="PADR-FAMILY TRANSCRIPTIONAL REGULATOR"/>
    <property type="match status" value="1"/>
</dbReference>